<reference evidence="5" key="1">
    <citation type="submission" date="2014-11" db="EMBL/GenBank/DDBJ databases">
        <title>Hymenobacter sp. DG25B genome submission.</title>
        <authorList>
            <person name="Jung H.-Y."/>
            <person name="Kim M.K."/>
            <person name="Srinivasan S."/>
            <person name="Lim S."/>
        </authorList>
    </citation>
    <scope>NUCLEOTIDE SEQUENCE [LARGE SCALE GENOMIC DNA]</scope>
    <source>
        <strain evidence="5">DY59</strain>
    </source>
</reference>
<name>A0A0A7KM13_9DEIO</name>
<accession>A0A0A7KM13</accession>
<dbReference type="CDD" id="cd01285">
    <property type="entry name" value="nucleoside_deaminase"/>
    <property type="match status" value="1"/>
</dbReference>
<dbReference type="KEGG" id="dsw:QR90_00545"/>
<keyword evidence="1" id="KW-0479">Metal-binding</keyword>
<evidence type="ECO:0000259" key="3">
    <source>
        <dbReference type="PROSITE" id="PS51747"/>
    </source>
</evidence>
<dbReference type="EMBL" id="CP010028">
    <property type="protein sequence ID" value="AIZ46319.1"/>
    <property type="molecule type" value="Genomic_DNA"/>
</dbReference>
<sequence>MREAGGGARGKDEGLSPGWQAALAEAWEAYLHGSYPIGACVVDADGVVLARGRNRLGEPRSVEGGFIAGHDLAHAEINALLNLAATPRPECQGWTVLTTVEPCPQCAGAIAMSGIRGMAYAAPDPWGGCTRLLTDDPYVSGKRIRVGRAPEDVQRVALRLKAHALWEEERPVGQRNVLDSFAVQHPEDVAFAGQLYRSGQLLALRGHGASLQEALAVLA</sequence>
<dbReference type="HOGENOM" id="CLU_1259718_0_0_0"/>
<dbReference type="PANTHER" id="PTHR11079">
    <property type="entry name" value="CYTOSINE DEAMINASE FAMILY MEMBER"/>
    <property type="match status" value="1"/>
</dbReference>
<dbReference type="Proteomes" id="UP000030634">
    <property type="component" value="Chromosome"/>
</dbReference>
<evidence type="ECO:0000313" key="4">
    <source>
        <dbReference type="EMBL" id="AIZ46319.1"/>
    </source>
</evidence>
<dbReference type="GO" id="GO:0008270">
    <property type="term" value="F:zinc ion binding"/>
    <property type="evidence" value="ECO:0007669"/>
    <property type="project" value="InterPro"/>
</dbReference>
<dbReference type="InterPro" id="IPR016192">
    <property type="entry name" value="APOBEC/CMP_deaminase_Zn-bd"/>
</dbReference>
<keyword evidence="2" id="KW-0862">Zinc</keyword>
<proteinExistence type="predicted"/>
<evidence type="ECO:0000256" key="1">
    <source>
        <dbReference type="ARBA" id="ARBA00022723"/>
    </source>
</evidence>
<dbReference type="Gene3D" id="3.40.140.10">
    <property type="entry name" value="Cytidine Deaminase, domain 2"/>
    <property type="match status" value="1"/>
</dbReference>
<evidence type="ECO:0000313" key="5">
    <source>
        <dbReference type="Proteomes" id="UP000030634"/>
    </source>
</evidence>
<dbReference type="STRING" id="1182571.QR90_00545"/>
<dbReference type="AlphaFoldDB" id="A0A0A7KM13"/>
<dbReference type="Pfam" id="PF00383">
    <property type="entry name" value="dCMP_cyt_deam_1"/>
    <property type="match status" value="1"/>
</dbReference>
<feature type="domain" description="CMP/dCMP-type deaminase" evidence="3">
    <location>
        <begin position="13"/>
        <end position="131"/>
    </location>
</feature>
<dbReference type="InterPro" id="IPR016193">
    <property type="entry name" value="Cytidine_deaminase-like"/>
</dbReference>
<dbReference type="PROSITE" id="PS51747">
    <property type="entry name" value="CYT_DCMP_DEAMINASES_2"/>
    <property type="match status" value="1"/>
</dbReference>
<dbReference type="SUPFAM" id="SSF53927">
    <property type="entry name" value="Cytidine deaminase-like"/>
    <property type="match status" value="1"/>
</dbReference>
<protein>
    <submittedName>
        <fullName evidence="4">Deoxycytidylate deaminase</fullName>
    </submittedName>
</protein>
<dbReference type="PROSITE" id="PS00903">
    <property type="entry name" value="CYT_DCMP_DEAMINASES_1"/>
    <property type="match status" value="1"/>
</dbReference>
<evidence type="ECO:0000256" key="2">
    <source>
        <dbReference type="ARBA" id="ARBA00022833"/>
    </source>
</evidence>
<organism evidence="4 5">
    <name type="scientific">Deinococcus radiopugnans</name>
    <dbReference type="NCBI Taxonomy" id="57497"/>
    <lineage>
        <taxon>Bacteria</taxon>
        <taxon>Thermotogati</taxon>
        <taxon>Deinococcota</taxon>
        <taxon>Deinococci</taxon>
        <taxon>Deinococcales</taxon>
        <taxon>Deinococcaceae</taxon>
        <taxon>Deinococcus</taxon>
    </lineage>
</organism>
<dbReference type="PANTHER" id="PTHR11079:SF162">
    <property type="entry name" value="RIBOFLAVIN BIOSYNTHESIS PROTEIN PYRD, CHLOROPLASTIC"/>
    <property type="match status" value="1"/>
</dbReference>
<gene>
    <name evidence="4" type="ORF">QR90_00545</name>
</gene>
<dbReference type="InterPro" id="IPR002125">
    <property type="entry name" value="CMP_dCMP_dom"/>
</dbReference>
<dbReference type="GO" id="GO:0016787">
    <property type="term" value="F:hydrolase activity"/>
    <property type="evidence" value="ECO:0007669"/>
    <property type="project" value="InterPro"/>
</dbReference>